<evidence type="ECO:0000256" key="3">
    <source>
        <dbReference type="ARBA" id="ARBA00022907"/>
    </source>
</evidence>
<dbReference type="AlphaFoldDB" id="A0A9D3Y2I9"/>
<feature type="compositionally biased region" description="Polar residues" evidence="6">
    <location>
        <begin position="311"/>
        <end position="323"/>
    </location>
</feature>
<evidence type="ECO:0000313" key="9">
    <source>
        <dbReference type="Proteomes" id="UP000828390"/>
    </source>
</evidence>
<evidence type="ECO:0000256" key="2">
    <source>
        <dbReference type="ARBA" id="ARBA00022490"/>
    </source>
</evidence>
<dbReference type="PANTHER" id="PTHR11232">
    <property type="entry name" value="PHOSPHOTYROSINE INTERACTION DOMAIN-CONTAINING FAMILY MEMBER"/>
    <property type="match status" value="1"/>
</dbReference>
<sequence length="467" mass="52331">MQAFALTMPFHQSLRQNTVLIPNEDFGRRKFINVGVNRRLSLSQIEETSRRHIQEEDMRSGNKQWIHPPDALTKGHILYNVKFYGECEVDSPKGTEVVKEAIRKRKFNKSIRKTEGQRTPKVEISISVDGVAIQDPKTKMIRHQYPLHRISYCADDKSDKRMFTFIAKSQASNTHYCYVFASERNAEEITLTIGQAFDLAYRRFLETQGKDADLKRAQDALQRRVKQLEQENTQLKQRIRELEALKDRADIEQFKQSNQISSLTDTGPVNQPTVFTFPNNVGETCTDSPQSSPQLSAVGRRLENLMFEPSTPDQSQNGETSPRTLGIISPPPQSSRPRPRSSSLATSTSQLMSTQSPAQASQAPFTSNGQIPSEMDELAALFESSPMNAHAPANATYNHTVHNNANPFISPSQDDTDPFGMASFVPSQAPLKHTMSLDSDMEAGFSQGLSFGTGDFGMDSFDPFNTN</sequence>
<keyword evidence="5" id="KW-0175">Coiled coil</keyword>
<reference evidence="8" key="2">
    <citation type="submission" date="2020-11" db="EMBL/GenBank/DDBJ databases">
        <authorList>
            <person name="McCartney M.A."/>
            <person name="Auch B."/>
            <person name="Kono T."/>
            <person name="Mallez S."/>
            <person name="Becker A."/>
            <person name="Gohl D.M."/>
            <person name="Silverstein K.A.T."/>
            <person name="Koren S."/>
            <person name="Bechman K.B."/>
            <person name="Herman A."/>
            <person name="Abrahante J.E."/>
            <person name="Garbe J."/>
        </authorList>
    </citation>
    <scope>NUCLEOTIDE SEQUENCE</scope>
    <source>
        <strain evidence="8">Duluth1</strain>
        <tissue evidence="8">Whole animal</tissue>
    </source>
</reference>
<dbReference type="Pfam" id="PF00640">
    <property type="entry name" value="PID"/>
    <property type="match status" value="1"/>
</dbReference>
<dbReference type="PANTHER" id="PTHR11232:SF77">
    <property type="entry name" value="GULP PTB DOMAIN CONTAINING ENGULFMENT ADAPTOR 1"/>
    <property type="match status" value="1"/>
</dbReference>
<dbReference type="CDD" id="cd01273">
    <property type="entry name" value="PTB_CED-6"/>
    <property type="match status" value="1"/>
</dbReference>
<evidence type="ECO:0000313" key="8">
    <source>
        <dbReference type="EMBL" id="KAH3691432.1"/>
    </source>
</evidence>
<name>A0A9D3Y2I9_DREPO</name>
<keyword evidence="9" id="KW-1185">Reference proteome</keyword>
<reference evidence="8" key="1">
    <citation type="journal article" date="2019" name="bioRxiv">
        <title>The Genome of the Zebra Mussel, Dreissena polymorpha: A Resource for Invasive Species Research.</title>
        <authorList>
            <person name="McCartney M.A."/>
            <person name="Auch B."/>
            <person name="Kono T."/>
            <person name="Mallez S."/>
            <person name="Zhang Y."/>
            <person name="Obille A."/>
            <person name="Becker A."/>
            <person name="Abrahante J.E."/>
            <person name="Garbe J."/>
            <person name="Badalamenti J.P."/>
            <person name="Herman A."/>
            <person name="Mangelson H."/>
            <person name="Liachko I."/>
            <person name="Sullivan S."/>
            <person name="Sone E.D."/>
            <person name="Koren S."/>
            <person name="Silverstein K.A.T."/>
            <person name="Beckman K.B."/>
            <person name="Gohl D.M."/>
        </authorList>
    </citation>
    <scope>NUCLEOTIDE SEQUENCE</scope>
    <source>
        <strain evidence="8">Duluth1</strain>
        <tissue evidence="8">Whole animal</tissue>
    </source>
</reference>
<comment type="caution">
    <text evidence="8">The sequence shown here is derived from an EMBL/GenBank/DDBJ whole genome shotgun (WGS) entry which is preliminary data.</text>
</comment>
<feature type="compositionally biased region" description="Polar residues" evidence="6">
    <location>
        <begin position="358"/>
        <end position="370"/>
    </location>
</feature>
<feature type="region of interest" description="Disordered" evidence="6">
    <location>
        <begin position="307"/>
        <end position="370"/>
    </location>
</feature>
<feature type="coiled-coil region" evidence="5">
    <location>
        <begin position="211"/>
        <end position="252"/>
    </location>
</feature>
<dbReference type="InterPro" id="IPR011993">
    <property type="entry name" value="PH-like_dom_sf"/>
</dbReference>
<keyword evidence="3" id="KW-0581">Phagocytosis</keyword>
<dbReference type="SUPFAM" id="SSF50729">
    <property type="entry name" value="PH domain-like"/>
    <property type="match status" value="1"/>
</dbReference>
<dbReference type="EMBL" id="JAIWYP010000036">
    <property type="protein sequence ID" value="KAH3691432.1"/>
    <property type="molecule type" value="Genomic_DNA"/>
</dbReference>
<dbReference type="Proteomes" id="UP000828390">
    <property type="component" value="Unassembled WGS sequence"/>
</dbReference>
<dbReference type="SMART" id="SM00462">
    <property type="entry name" value="PTB"/>
    <property type="match status" value="1"/>
</dbReference>
<dbReference type="GO" id="GO:0006909">
    <property type="term" value="P:phagocytosis"/>
    <property type="evidence" value="ECO:0007669"/>
    <property type="project" value="UniProtKB-KW"/>
</dbReference>
<accession>A0A9D3Y2I9</accession>
<feature type="region of interest" description="Disordered" evidence="6">
    <location>
        <begin position="404"/>
        <end position="424"/>
    </location>
</feature>
<evidence type="ECO:0000256" key="6">
    <source>
        <dbReference type="SAM" id="MobiDB-lite"/>
    </source>
</evidence>
<dbReference type="Gene3D" id="2.30.29.30">
    <property type="entry name" value="Pleckstrin-homology domain (PH domain)/Phosphotyrosine-binding domain (PTB)"/>
    <property type="match status" value="1"/>
</dbReference>
<feature type="compositionally biased region" description="Low complexity" evidence="6">
    <location>
        <begin position="340"/>
        <end position="357"/>
    </location>
</feature>
<evidence type="ECO:0000256" key="5">
    <source>
        <dbReference type="SAM" id="Coils"/>
    </source>
</evidence>
<dbReference type="InterPro" id="IPR051133">
    <property type="entry name" value="Adapter_Engulfment-Domain"/>
</dbReference>
<feature type="compositionally biased region" description="Polar residues" evidence="6">
    <location>
        <begin position="404"/>
        <end position="413"/>
    </location>
</feature>
<protein>
    <recommendedName>
        <fullName evidence="7">PID domain-containing protein</fullName>
    </recommendedName>
</protein>
<organism evidence="8 9">
    <name type="scientific">Dreissena polymorpha</name>
    <name type="common">Zebra mussel</name>
    <name type="synonym">Mytilus polymorpha</name>
    <dbReference type="NCBI Taxonomy" id="45954"/>
    <lineage>
        <taxon>Eukaryota</taxon>
        <taxon>Metazoa</taxon>
        <taxon>Spiralia</taxon>
        <taxon>Lophotrochozoa</taxon>
        <taxon>Mollusca</taxon>
        <taxon>Bivalvia</taxon>
        <taxon>Autobranchia</taxon>
        <taxon>Heteroconchia</taxon>
        <taxon>Euheterodonta</taxon>
        <taxon>Imparidentia</taxon>
        <taxon>Neoheterodontei</taxon>
        <taxon>Myida</taxon>
        <taxon>Dreissenoidea</taxon>
        <taxon>Dreissenidae</taxon>
        <taxon>Dreissena</taxon>
    </lineage>
</organism>
<evidence type="ECO:0000256" key="1">
    <source>
        <dbReference type="ARBA" id="ARBA00004496"/>
    </source>
</evidence>
<dbReference type="InterPro" id="IPR006020">
    <property type="entry name" value="PTB/PI_dom"/>
</dbReference>
<evidence type="ECO:0000259" key="7">
    <source>
        <dbReference type="PROSITE" id="PS01179"/>
    </source>
</evidence>
<evidence type="ECO:0000256" key="4">
    <source>
        <dbReference type="ARBA" id="ARBA00060944"/>
    </source>
</evidence>
<gene>
    <name evidence="8" type="ORF">DPMN_194196</name>
</gene>
<feature type="domain" description="PID" evidence="7">
    <location>
        <begin position="79"/>
        <end position="206"/>
    </location>
</feature>
<dbReference type="PROSITE" id="PS01179">
    <property type="entry name" value="PID"/>
    <property type="match status" value="1"/>
</dbReference>
<keyword evidence="2" id="KW-0963">Cytoplasm</keyword>
<proteinExistence type="inferred from homology"/>
<dbReference type="FunFam" id="2.30.29.30:FF:000118">
    <property type="entry name" value="GULP PTB domain containing engulfment adaptor 1"/>
    <property type="match status" value="1"/>
</dbReference>
<dbReference type="GO" id="GO:0005737">
    <property type="term" value="C:cytoplasm"/>
    <property type="evidence" value="ECO:0007669"/>
    <property type="project" value="UniProtKB-SubCell"/>
</dbReference>
<comment type="similarity">
    <text evidence="4">Belongs to the ced-6 family.</text>
</comment>
<comment type="subcellular location">
    <subcellularLocation>
        <location evidence="1">Cytoplasm</location>
    </subcellularLocation>
</comment>